<dbReference type="PROSITE" id="PS51007">
    <property type="entry name" value="CYTC"/>
    <property type="match status" value="1"/>
</dbReference>
<evidence type="ECO:0000256" key="7">
    <source>
        <dbReference type="SAM" id="SignalP"/>
    </source>
</evidence>
<dbReference type="InterPro" id="IPR009056">
    <property type="entry name" value="Cyt_c-like_dom"/>
</dbReference>
<gene>
    <name evidence="9" type="ORF">H7F51_15160</name>
</gene>
<dbReference type="InterPro" id="IPR002327">
    <property type="entry name" value="Cyt_c_1A/1B"/>
</dbReference>
<evidence type="ECO:0000256" key="1">
    <source>
        <dbReference type="ARBA" id="ARBA00022448"/>
    </source>
</evidence>
<evidence type="ECO:0000256" key="2">
    <source>
        <dbReference type="ARBA" id="ARBA00022617"/>
    </source>
</evidence>
<feature type="domain" description="Cytochrome c" evidence="8">
    <location>
        <begin position="25"/>
        <end position="125"/>
    </location>
</feature>
<organism evidence="9 10">
    <name type="scientific">Novosphingobium flavum</name>
    <dbReference type="NCBI Taxonomy" id="1778672"/>
    <lineage>
        <taxon>Bacteria</taxon>
        <taxon>Pseudomonadati</taxon>
        <taxon>Pseudomonadota</taxon>
        <taxon>Alphaproteobacteria</taxon>
        <taxon>Sphingomonadales</taxon>
        <taxon>Sphingomonadaceae</taxon>
        <taxon>Novosphingobium</taxon>
    </lineage>
</organism>
<feature type="signal peptide" evidence="7">
    <location>
        <begin position="1"/>
        <end position="23"/>
    </location>
</feature>
<dbReference type="GO" id="GO:0020037">
    <property type="term" value="F:heme binding"/>
    <property type="evidence" value="ECO:0007669"/>
    <property type="project" value="InterPro"/>
</dbReference>
<evidence type="ECO:0000256" key="4">
    <source>
        <dbReference type="ARBA" id="ARBA00022982"/>
    </source>
</evidence>
<keyword evidence="2 6" id="KW-0349">Heme</keyword>
<sequence>MNKLAISLAVAGLAFSISATAQAAGDPVKGKATFAQCAACHKVDNTGKSTIGPNLFKVAGRVSGTLPGFAYSPAMKNAKKTWNDAALDAYLTAPMTNIPGNKMPYAGLKNPADRANVIAYLKTLK</sequence>
<dbReference type="RefSeq" id="WP_185665150.1">
    <property type="nucleotide sequence ID" value="NZ_JACLAW010000012.1"/>
</dbReference>
<dbReference type="Gene3D" id="1.10.760.10">
    <property type="entry name" value="Cytochrome c-like domain"/>
    <property type="match status" value="1"/>
</dbReference>
<comment type="caution">
    <text evidence="9">The sequence shown here is derived from an EMBL/GenBank/DDBJ whole genome shotgun (WGS) entry which is preliminary data.</text>
</comment>
<evidence type="ECO:0000256" key="3">
    <source>
        <dbReference type="ARBA" id="ARBA00022723"/>
    </source>
</evidence>
<dbReference type="AlphaFoldDB" id="A0A7X1FTT5"/>
<evidence type="ECO:0000256" key="6">
    <source>
        <dbReference type="PROSITE-ProRule" id="PRU00433"/>
    </source>
</evidence>
<protein>
    <submittedName>
        <fullName evidence="9">Cytochrome c family protein</fullName>
    </submittedName>
</protein>
<evidence type="ECO:0000259" key="8">
    <source>
        <dbReference type="PROSITE" id="PS51007"/>
    </source>
</evidence>
<dbReference type="SUPFAM" id="SSF46626">
    <property type="entry name" value="Cytochrome c"/>
    <property type="match status" value="1"/>
</dbReference>
<reference evidence="9 10" key="1">
    <citation type="submission" date="2020-08" db="EMBL/GenBank/DDBJ databases">
        <title>The genome sequence of type strain Novosphingobium flavum NBRC 111647.</title>
        <authorList>
            <person name="Liu Y."/>
        </authorList>
    </citation>
    <scope>NUCLEOTIDE SEQUENCE [LARGE SCALE GENOMIC DNA]</scope>
    <source>
        <strain evidence="9 10">NBRC 111647</strain>
    </source>
</reference>
<keyword evidence="10" id="KW-1185">Reference proteome</keyword>
<evidence type="ECO:0000313" key="9">
    <source>
        <dbReference type="EMBL" id="MBC2666856.1"/>
    </source>
</evidence>
<dbReference type="PRINTS" id="PR00604">
    <property type="entry name" value="CYTCHRMECIAB"/>
</dbReference>
<keyword evidence="4" id="KW-0249">Electron transport</keyword>
<accession>A0A7X1FTT5</accession>
<evidence type="ECO:0000313" key="10">
    <source>
        <dbReference type="Proteomes" id="UP000566813"/>
    </source>
</evidence>
<feature type="chain" id="PRO_5031551554" evidence="7">
    <location>
        <begin position="24"/>
        <end position="125"/>
    </location>
</feature>
<dbReference type="InterPro" id="IPR036909">
    <property type="entry name" value="Cyt_c-like_dom_sf"/>
</dbReference>
<dbReference type="EMBL" id="JACLAW010000012">
    <property type="protein sequence ID" value="MBC2666856.1"/>
    <property type="molecule type" value="Genomic_DNA"/>
</dbReference>
<evidence type="ECO:0000256" key="5">
    <source>
        <dbReference type="ARBA" id="ARBA00023004"/>
    </source>
</evidence>
<keyword evidence="1" id="KW-0813">Transport</keyword>
<dbReference type="Proteomes" id="UP000566813">
    <property type="component" value="Unassembled WGS sequence"/>
</dbReference>
<dbReference type="Pfam" id="PF00034">
    <property type="entry name" value="Cytochrom_C"/>
    <property type="match status" value="1"/>
</dbReference>
<name>A0A7X1FTT5_9SPHN</name>
<proteinExistence type="predicted"/>
<keyword evidence="7" id="KW-0732">Signal</keyword>
<keyword evidence="5 6" id="KW-0408">Iron</keyword>
<dbReference type="GO" id="GO:0046872">
    <property type="term" value="F:metal ion binding"/>
    <property type="evidence" value="ECO:0007669"/>
    <property type="project" value="UniProtKB-KW"/>
</dbReference>
<dbReference type="PANTHER" id="PTHR11961">
    <property type="entry name" value="CYTOCHROME C"/>
    <property type="match status" value="1"/>
</dbReference>
<dbReference type="GO" id="GO:0009055">
    <property type="term" value="F:electron transfer activity"/>
    <property type="evidence" value="ECO:0007669"/>
    <property type="project" value="InterPro"/>
</dbReference>
<keyword evidence="3 6" id="KW-0479">Metal-binding</keyword>